<dbReference type="AlphaFoldDB" id="A0A933L184"/>
<evidence type="ECO:0000256" key="4">
    <source>
        <dbReference type="ARBA" id="ARBA00022801"/>
    </source>
</evidence>
<evidence type="ECO:0000313" key="8">
    <source>
        <dbReference type="EMBL" id="MBI4920696.1"/>
    </source>
</evidence>
<dbReference type="FunFam" id="3.30.830.10:FF:000009">
    <property type="entry name" value="Presequence protease, mitochondrial"/>
    <property type="match status" value="1"/>
</dbReference>
<evidence type="ECO:0000313" key="9">
    <source>
        <dbReference type="Proteomes" id="UP000782610"/>
    </source>
</evidence>
<dbReference type="Pfam" id="PF00675">
    <property type="entry name" value="Peptidase_M16"/>
    <property type="match status" value="1"/>
</dbReference>
<sequence length="970" mass="105214">MSVHAAFDLVRDETIPEIASNVKLYRHKKTGAEVLSFVNDDENKVFGVAFKTPPEDSTGVAHILEHSVLCGSRNYPVRKPFVELIKSSMNTFLNAMTFPDKTAYPVASQNLQDFYNLVDVYLDAVFFPLISEDTFRQEGWHYEADGTQMPLSFKGVVFNEMKGVYSSPSSVLGKLSQQSLYPDNAYGVNSGGDPKAIPDLTYAYFKNFHKRYYHPSNARIVFYGDDPVDHRFEILDGVLSQFEAAPVDAAVKLQPRWTAPRHIESTYAATEAEPGKKTGMVTVNWMLDEIDSPETVLALSVLEHILVGNAASPLRKALTDSGLGEGLTGSGLAEDFRQPMFTVGMKGIDEADGGKVEALILETLAKLVKDGIDPLTVEASMNGFEFALRENNTGSFPRGMALMFRTMGKWLHGGDPFEALSYEAPLTALKGHLSAGARVFETLIGQTLLDNPHRTTVLLKADTNLAAEEVADERSRLDAVAAAMDDGQRAEVVEITAKLKALQEASDSPEALAKIPSLGLKDLDRTNKPIPIERDTLNGARLYTHELATNGVLYLDLGFDLRRVPADLVPYLSIFSRALFQTGTAKEDFVSLTQRIGRSTGGVGASRSVSMMRDGKGVAAWLFIRGKAVPDKTGELLSIITDVLTTARLDNRERIKQMLLEEKAGFESSLSGRGNGLVASRLGASLNPASWANEHSGGVAYLFFLRDLIKRLDTDWAGIEAALTGLRDVLVDRNSMVVNVTADAAIRARFKPELEAFLANLPVAAGAVAQWPVTPARSEGLTFPGAVNYVAKGANLYDLGYAHTGATAVALRHLNTTYLWDKVRVQGGAYGGSASFDPFSGGFVFTSYRDPNLLQTIEAYDQAASFLAQGVGDQDLVRSIIGAIGTIDTYRLPDAKGFTSLMWELTGNTDANRQQRRDEVLGATAKDFAAFGKVLAEVAKAGKVVVLGSDAAIQAANAERGGFLDVTKVL</sequence>
<dbReference type="Proteomes" id="UP000782610">
    <property type="component" value="Unassembled WGS sequence"/>
</dbReference>
<dbReference type="GO" id="GO:0004222">
    <property type="term" value="F:metalloendopeptidase activity"/>
    <property type="evidence" value="ECO:0007669"/>
    <property type="project" value="TreeGrafter"/>
</dbReference>
<dbReference type="InterPro" id="IPR055130">
    <property type="entry name" value="PreP_C"/>
</dbReference>
<organism evidence="8 9">
    <name type="scientific">Devosia nanyangense</name>
    <dbReference type="NCBI Taxonomy" id="1228055"/>
    <lineage>
        <taxon>Bacteria</taxon>
        <taxon>Pseudomonadati</taxon>
        <taxon>Pseudomonadota</taxon>
        <taxon>Alphaproteobacteria</taxon>
        <taxon>Hyphomicrobiales</taxon>
        <taxon>Devosiaceae</taxon>
        <taxon>Devosia</taxon>
    </lineage>
</organism>
<evidence type="ECO:0000259" key="7">
    <source>
        <dbReference type="SMART" id="SM01264"/>
    </source>
</evidence>
<feature type="domain" description="Peptidase M16C associated" evidence="7">
    <location>
        <begin position="459"/>
        <end position="708"/>
    </location>
</feature>
<keyword evidence="4" id="KW-0378">Hydrolase</keyword>
<comment type="caution">
    <text evidence="8">The sequence shown here is derived from an EMBL/GenBank/DDBJ whole genome shotgun (WGS) entry which is preliminary data.</text>
</comment>
<evidence type="ECO:0000256" key="1">
    <source>
        <dbReference type="ARBA" id="ARBA00001947"/>
    </source>
</evidence>
<dbReference type="GO" id="GO:0046872">
    <property type="term" value="F:metal ion binding"/>
    <property type="evidence" value="ECO:0007669"/>
    <property type="project" value="UniProtKB-KW"/>
</dbReference>
<dbReference type="PANTHER" id="PTHR43016:SF13">
    <property type="entry name" value="PRESEQUENCE PROTEASE, MITOCHONDRIAL"/>
    <property type="match status" value="1"/>
</dbReference>
<dbReference type="Pfam" id="PF22516">
    <property type="entry name" value="PreP_C"/>
    <property type="match status" value="1"/>
</dbReference>
<name>A0A933L184_9HYPH</name>
<dbReference type="PANTHER" id="PTHR43016">
    <property type="entry name" value="PRESEQUENCE PROTEASE"/>
    <property type="match status" value="1"/>
</dbReference>
<gene>
    <name evidence="8" type="ORF">HY834_03020</name>
</gene>
<keyword evidence="2" id="KW-0645">Protease</keyword>
<evidence type="ECO:0000256" key="3">
    <source>
        <dbReference type="ARBA" id="ARBA00022723"/>
    </source>
</evidence>
<dbReference type="InterPro" id="IPR011249">
    <property type="entry name" value="Metalloenz_LuxS/M16"/>
</dbReference>
<dbReference type="FunFam" id="3.30.830.10:FF:000034">
    <property type="entry name" value="presequence protease 1, chloroplastic/mitochondrial"/>
    <property type="match status" value="1"/>
</dbReference>
<dbReference type="InterPro" id="IPR013578">
    <property type="entry name" value="Peptidase_M16C_assoc"/>
</dbReference>
<dbReference type="Pfam" id="PF08367">
    <property type="entry name" value="M16C_assoc"/>
    <property type="match status" value="1"/>
</dbReference>
<evidence type="ECO:0000256" key="5">
    <source>
        <dbReference type="ARBA" id="ARBA00022833"/>
    </source>
</evidence>
<dbReference type="InterPro" id="IPR011765">
    <property type="entry name" value="Pept_M16_N"/>
</dbReference>
<keyword evidence="6" id="KW-0482">Metalloprotease</keyword>
<dbReference type="EMBL" id="JACRAF010000009">
    <property type="protein sequence ID" value="MBI4920696.1"/>
    <property type="molecule type" value="Genomic_DNA"/>
</dbReference>
<dbReference type="SMART" id="SM01264">
    <property type="entry name" value="M16C_associated"/>
    <property type="match status" value="1"/>
</dbReference>
<protein>
    <submittedName>
        <fullName evidence="8">Insulinase family protein</fullName>
    </submittedName>
</protein>
<keyword evidence="5" id="KW-0862">Zinc</keyword>
<keyword evidence="3" id="KW-0479">Metal-binding</keyword>
<dbReference type="Gene3D" id="3.30.830.10">
    <property type="entry name" value="Metalloenzyme, LuxS/M16 peptidase-like"/>
    <property type="match status" value="4"/>
</dbReference>
<comment type="cofactor">
    <cofactor evidence="1">
        <name>Zn(2+)</name>
        <dbReference type="ChEBI" id="CHEBI:29105"/>
    </cofactor>
</comment>
<accession>A0A933L184</accession>
<evidence type="ECO:0000256" key="2">
    <source>
        <dbReference type="ARBA" id="ARBA00022670"/>
    </source>
</evidence>
<dbReference type="InterPro" id="IPR007863">
    <property type="entry name" value="Peptidase_M16_C"/>
</dbReference>
<dbReference type="SUPFAM" id="SSF63411">
    <property type="entry name" value="LuxS/MPP-like metallohydrolase"/>
    <property type="match status" value="4"/>
</dbReference>
<dbReference type="GO" id="GO:0016485">
    <property type="term" value="P:protein processing"/>
    <property type="evidence" value="ECO:0007669"/>
    <property type="project" value="TreeGrafter"/>
</dbReference>
<proteinExistence type="predicted"/>
<dbReference type="Pfam" id="PF05193">
    <property type="entry name" value="Peptidase_M16_C"/>
    <property type="match status" value="1"/>
</dbReference>
<evidence type="ECO:0000256" key="6">
    <source>
        <dbReference type="ARBA" id="ARBA00023049"/>
    </source>
</evidence>
<reference evidence="8" key="1">
    <citation type="submission" date="2020-07" db="EMBL/GenBank/DDBJ databases">
        <title>Huge and variable diversity of episymbiotic CPR bacteria and DPANN archaea in groundwater ecosystems.</title>
        <authorList>
            <person name="He C.Y."/>
            <person name="Keren R."/>
            <person name="Whittaker M."/>
            <person name="Farag I.F."/>
            <person name="Doudna J."/>
            <person name="Cate J.H.D."/>
            <person name="Banfield J.F."/>
        </authorList>
    </citation>
    <scope>NUCLEOTIDE SEQUENCE</scope>
    <source>
        <strain evidence="8">NC_groundwater_1586_Pr3_B-0.1um_66_15</strain>
    </source>
</reference>